<protein>
    <submittedName>
        <fullName evidence="2">Uncharacterized protein</fullName>
    </submittedName>
</protein>
<dbReference type="OrthoDB" id="769570at2"/>
<proteinExistence type="predicted"/>
<reference evidence="2 3" key="1">
    <citation type="submission" date="2018-12" db="EMBL/GenBank/DDBJ databases">
        <authorList>
            <person name="Feng G."/>
            <person name="Zhu H."/>
        </authorList>
    </citation>
    <scope>NUCLEOTIDE SEQUENCE [LARGE SCALE GENOMIC DNA]</scope>
    <source>
        <strain evidence="2 3">9PBR-2</strain>
    </source>
</reference>
<keyword evidence="3" id="KW-1185">Reference proteome</keyword>
<keyword evidence="1" id="KW-0812">Transmembrane</keyword>
<keyword evidence="1" id="KW-1133">Transmembrane helix</keyword>
<name>A0A428IXT2_9BACT</name>
<feature type="transmembrane region" description="Helical" evidence="1">
    <location>
        <begin position="35"/>
        <end position="55"/>
    </location>
</feature>
<evidence type="ECO:0000313" key="3">
    <source>
        <dbReference type="Proteomes" id="UP000280066"/>
    </source>
</evidence>
<dbReference type="AlphaFoldDB" id="A0A428IXT2"/>
<keyword evidence="1" id="KW-0472">Membrane</keyword>
<evidence type="ECO:0000256" key="1">
    <source>
        <dbReference type="SAM" id="Phobius"/>
    </source>
</evidence>
<dbReference type="Proteomes" id="UP000280066">
    <property type="component" value="Unassembled WGS sequence"/>
</dbReference>
<sequence>MAISFFFIFILVPGTLLLFLLTAVTQKKIFLKILGGGWVVVATLGIVLFVTRPLFETIKLKKEDLYGSYIIDRSKFPGRQADWQYNTFRFTITPDDRITFYVIDGSRIVKLYVGTVYTVKPYESYRLAVSMQQPTHHIMSSNPTIYRRGRQFYLVFNSPLFGNVFFRKGDWEPLHN</sequence>
<gene>
    <name evidence="2" type="ORF">EI290_21845</name>
</gene>
<accession>A0A428IXT2</accession>
<evidence type="ECO:0000313" key="2">
    <source>
        <dbReference type="EMBL" id="RSK23871.1"/>
    </source>
</evidence>
<dbReference type="RefSeq" id="WP_125433777.1">
    <property type="nucleotide sequence ID" value="NZ_RWIS01000023.1"/>
</dbReference>
<comment type="caution">
    <text evidence="2">The sequence shown here is derived from an EMBL/GenBank/DDBJ whole genome shotgun (WGS) entry which is preliminary data.</text>
</comment>
<dbReference type="EMBL" id="RWIS01000023">
    <property type="protein sequence ID" value="RSK23871.1"/>
    <property type="molecule type" value="Genomic_DNA"/>
</dbReference>
<organism evidence="2 3">
    <name type="scientific">Hymenobacter metallilatus</name>
    <dbReference type="NCBI Taxonomy" id="2493666"/>
    <lineage>
        <taxon>Bacteria</taxon>
        <taxon>Pseudomonadati</taxon>
        <taxon>Bacteroidota</taxon>
        <taxon>Cytophagia</taxon>
        <taxon>Cytophagales</taxon>
        <taxon>Hymenobacteraceae</taxon>
        <taxon>Hymenobacter</taxon>
    </lineage>
</organism>